<reference evidence="9" key="1">
    <citation type="submission" date="2017-02" db="EMBL/GenBank/DDBJ databases">
        <authorList>
            <person name="Varghese N."/>
            <person name="Submissions S."/>
        </authorList>
    </citation>
    <scope>NUCLEOTIDE SEQUENCE [LARGE SCALE GENOMIC DNA]</scope>
    <source>
        <strain evidence="9">DSM 16521</strain>
    </source>
</reference>
<dbReference type="Pfam" id="PF07690">
    <property type="entry name" value="MFS_1"/>
    <property type="match status" value="1"/>
</dbReference>
<keyword evidence="4 6" id="KW-1133">Transmembrane helix</keyword>
<comment type="subcellular location">
    <subcellularLocation>
        <location evidence="1">Cell membrane</location>
        <topology evidence="1">Multi-pass membrane protein</topology>
    </subcellularLocation>
</comment>
<organism evidence="8 9">
    <name type="scientific">Carboxydocella sporoproducens DSM 16521</name>
    <dbReference type="NCBI Taxonomy" id="1121270"/>
    <lineage>
        <taxon>Bacteria</taxon>
        <taxon>Bacillati</taxon>
        <taxon>Bacillota</taxon>
        <taxon>Clostridia</taxon>
        <taxon>Eubacteriales</taxon>
        <taxon>Clostridiales Family XVI. Incertae Sedis</taxon>
        <taxon>Carboxydocella</taxon>
    </lineage>
</organism>
<dbReference type="Gene3D" id="1.20.1250.20">
    <property type="entry name" value="MFS general substrate transporter like domains"/>
    <property type="match status" value="2"/>
</dbReference>
<feature type="transmembrane region" description="Helical" evidence="6">
    <location>
        <begin position="311"/>
        <end position="332"/>
    </location>
</feature>
<feature type="transmembrane region" description="Helical" evidence="6">
    <location>
        <begin position="223"/>
        <end position="244"/>
    </location>
</feature>
<accession>A0A1T4NF56</accession>
<dbReference type="SUPFAM" id="SSF103473">
    <property type="entry name" value="MFS general substrate transporter"/>
    <property type="match status" value="1"/>
</dbReference>
<keyword evidence="2" id="KW-0813">Transport</keyword>
<dbReference type="Proteomes" id="UP000189933">
    <property type="component" value="Unassembled WGS sequence"/>
</dbReference>
<evidence type="ECO:0000256" key="1">
    <source>
        <dbReference type="ARBA" id="ARBA00004651"/>
    </source>
</evidence>
<dbReference type="GO" id="GO:0022857">
    <property type="term" value="F:transmembrane transporter activity"/>
    <property type="evidence" value="ECO:0007669"/>
    <property type="project" value="InterPro"/>
</dbReference>
<proteinExistence type="predicted"/>
<evidence type="ECO:0000313" key="9">
    <source>
        <dbReference type="Proteomes" id="UP000189933"/>
    </source>
</evidence>
<evidence type="ECO:0000256" key="4">
    <source>
        <dbReference type="ARBA" id="ARBA00022989"/>
    </source>
</evidence>
<dbReference type="InterPro" id="IPR036259">
    <property type="entry name" value="MFS_trans_sf"/>
</dbReference>
<feature type="transmembrane region" description="Helical" evidence="6">
    <location>
        <begin position="287"/>
        <end position="305"/>
    </location>
</feature>
<dbReference type="GO" id="GO:0005886">
    <property type="term" value="C:plasma membrane"/>
    <property type="evidence" value="ECO:0007669"/>
    <property type="project" value="UniProtKB-SubCell"/>
</dbReference>
<feature type="transmembrane region" description="Helical" evidence="6">
    <location>
        <begin position="99"/>
        <end position="121"/>
    </location>
</feature>
<evidence type="ECO:0000256" key="5">
    <source>
        <dbReference type="ARBA" id="ARBA00023136"/>
    </source>
</evidence>
<dbReference type="OrthoDB" id="9793415at2"/>
<evidence type="ECO:0000256" key="6">
    <source>
        <dbReference type="SAM" id="Phobius"/>
    </source>
</evidence>
<feature type="transmembrane region" description="Helical" evidence="6">
    <location>
        <begin position="47"/>
        <end position="63"/>
    </location>
</feature>
<dbReference type="PROSITE" id="PS50850">
    <property type="entry name" value="MFS"/>
    <property type="match status" value="1"/>
</dbReference>
<keyword evidence="9" id="KW-1185">Reference proteome</keyword>
<dbReference type="RefSeq" id="WP_078664978.1">
    <property type="nucleotide sequence ID" value="NZ_FUXM01000007.1"/>
</dbReference>
<feature type="transmembrane region" description="Helical" evidence="6">
    <location>
        <begin position="165"/>
        <end position="184"/>
    </location>
</feature>
<evidence type="ECO:0000259" key="7">
    <source>
        <dbReference type="PROSITE" id="PS50850"/>
    </source>
</evidence>
<feature type="transmembrane region" description="Helical" evidence="6">
    <location>
        <begin position="75"/>
        <end position="93"/>
    </location>
</feature>
<feature type="transmembrane region" description="Helical" evidence="6">
    <location>
        <begin position="256"/>
        <end position="275"/>
    </location>
</feature>
<dbReference type="PANTHER" id="PTHR11360">
    <property type="entry name" value="MONOCARBOXYLATE TRANSPORTER"/>
    <property type="match status" value="1"/>
</dbReference>
<feature type="transmembrane region" description="Helical" evidence="6">
    <location>
        <begin position="376"/>
        <end position="394"/>
    </location>
</feature>
<dbReference type="PANTHER" id="PTHR11360:SF304">
    <property type="entry name" value="MFS DOMAIN-CONTAINING PROTEIN"/>
    <property type="match status" value="1"/>
</dbReference>
<gene>
    <name evidence="8" type="ORF">SAMN02745885_00879</name>
</gene>
<dbReference type="InterPro" id="IPR050327">
    <property type="entry name" value="Proton-linked_MCT"/>
</dbReference>
<dbReference type="AlphaFoldDB" id="A0A1T4NF56"/>
<dbReference type="InterPro" id="IPR011701">
    <property type="entry name" value="MFS"/>
</dbReference>
<dbReference type="CDD" id="cd17353">
    <property type="entry name" value="MFS_OFA_like"/>
    <property type="match status" value="1"/>
</dbReference>
<evidence type="ECO:0000256" key="3">
    <source>
        <dbReference type="ARBA" id="ARBA00022692"/>
    </source>
</evidence>
<protein>
    <submittedName>
        <fullName evidence="8">Nitrate/nitrite transporter NarK</fullName>
    </submittedName>
</protein>
<keyword evidence="5 6" id="KW-0472">Membrane</keyword>
<feature type="transmembrane region" description="Helical" evidence="6">
    <location>
        <begin position="7"/>
        <end position="27"/>
    </location>
</feature>
<dbReference type="InterPro" id="IPR020846">
    <property type="entry name" value="MFS_dom"/>
</dbReference>
<feature type="transmembrane region" description="Helical" evidence="6">
    <location>
        <begin position="133"/>
        <end position="153"/>
    </location>
</feature>
<name>A0A1T4NF56_9FIRM</name>
<evidence type="ECO:0000313" key="8">
    <source>
        <dbReference type="EMBL" id="SJZ77899.1"/>
    </source>
</evidence>
<feature type="transmembrane region" description="Helical" evidence="6">
    <location>
        <begin position="344"/>
        <end position="364"/>
    </location>
</feature>
<evidence type="ECO:0000256" key="2">
    <source>
        <dbReference type="ARBA" id="ARBA00022448"/>
    </source>
</evidence>
<feature type="domain" description="Major facilitator superfamily (MFS) profile" evidence="7">
    <location>
        <begin position="6"/>
        <end position="400"/>
    </location>
</feature>
<keyword evidence="3 6" id="KW-0812">Transmembrane</keyword>
<sequence length="412" mass="43462">MANSSRGWVVTLAGTGINLALGVLYAWSVFAKALTEQWNWSKTQSSLPYTLAILVFALMMIPAGRWQDKAGPRIVATVGGILTGSGLILASFFDSVMGITISFGLLAGAGIGLGYAAATPAAVKWFPPEKKGLITGIVVSGFGLASVYIAPLTNYLLKVYGINDSFRILGIAFLLVATLLAQLLTNPPADYKAPVASPAGKPQNTAPAVNDYSWQEMLKTRQFYLLWLMFACGSLAGLMIIGHLSKIAKVQLNIQWGFALVALLAIFNAGGRIIAGILSDIIGRTRTMLLVFVLQAIVMSLFAKLNTLSLLAAGAALVGFNYGACLSLFPSATADYFGTRNLGLNYGIVFTAWGVGGMVGPLLAGWVADTTGTYTYAYYIAALLCVLAAGLSLVTRAPRSVALLGQEEKHVA</sequence>
<dbReference type="EMBL" id="FUXM01000007">
    <property type="protein sequence ID" value="SJZ77899.1"/>
    <property type="molecule type" value="Genomic_DNA"/>
</dbReference>